<accession>A0AAW2TY17</accession>
<sequence>MDDGLGKVQRIPQFCDVSGVALDGWSSVGSAAAGATGGARRACLDASKALKALGLNGRTTCSVQH</sequence>
<feature type="non-terminal residue" evidence="1">
    <location>
        <position position="65"/>
    </location>
</feature>
<evidence type="ECO:0000313" key="1">
    <source>
        <dbReference type="EMBL" id="KAL0409454.1"/>
    </source>
</evidence>
<proteinExistence type="predicted"/>
<organism evidence="1">
    <name type="scientific">Sesamum radiatum</name>
    <name type="common">Black benniseed</name>
    <dbReference type="NCBI Taxonomy" id="300843"/>
    <lineage>
        <taxon>Eukaryota</taxon>
        <taxon>Viridiplantae</taxon>
        <taxon>Streptophyta</taxon>
        <taxon>Embryophyta</taxon>
        <taxon>Tracheophyta</taxon>
        <taxon>Spermatophyta</taxon>
        <taxon>Magnoliopsida</taxon>
        <taxon>eudicotyledons</taxon>
        <taxon>Gunneridae</taxon>
        <taxon>Pentapetalae</taxon>
        <taxon>asterids</taxon>
        <taxon>lamiids</taxon>
        <taxon>Lamiales</taxon>
        <taxon>Pedaliaceae</taxon>
        <taxon>Sesamum</taxon>
    </lineage>
</organism>
<comment type="caution">
    <text evidence="1">The sequence shown here is derived from an EMBL/GenBank/DDBJ whole genome shotgun (WGS) entry which is preliminary data.</text>
</comment>
<gene>
    <name evidence="1" type="ORF">Sradi_1879800</name>
</gene>
<dbReference type="AlphaFoldDB" id="A0AAW2TY17"/>
<protein>
    <submittedName>
        <fullName evidence="1">Uncharacterized protein</fullName>
    </submittedName>
</protein>
<reference evidence="1" key="1">
    <citation type="submission" date="2020-06" db="EMBL/GenBank/DDBJ databases">
        <authorList>
            <person name="Li T."/>
            <person name="Hu X."/>
            <person name="Zhang T."/>
            <person name="Song X."/>
            <person name="Zhang H."/>
            <person name="Dai N."/>
            <person name="Sheng W."/>
            <person name="Hou X."/>
            <person name="Wei L."/>
        </authorList>
    </citation>
    <scope>NUCLEOTIDE SEQUENCE</scope>
    <source>
        <strain evidence="1">G02</strain>
        <tissue evidence="1">Leaf</tissue>
    </source>
</reference>
<dbReference type="EMBL" id="JACGWJ010000007">
    <property type="protein sequence ID" value="KAL0409454.1"/>
    <property type="molecule type" value="Genomic_DNA"/>
</dbReference>
<name>A0AAW2TY17_SESRA</name>
<reference evidence="1" key="2">
    <citation type="journal article" date="2024" name="Plant">
        <title>Genomic evolution and insights into agronomic trait innovations of Sesamum species.</title>
        <authorList>
            <person name="Miao H."/>
            <person name="Wang L."/>
            <person name="Qu L."/>
            <person name="Liu H."/>
            <person name="Sun Y."/>
            <person name="Le M."/>
            <person name="Wang Q."/>
            <person name="Wei S."/>
            <person name="Zheng Y."/>
            <person name="Lin W."/>
            <person name="Duan Y."/>
            <person name="Cao H."/>
            <person name="Xiong S."/>
            <person name="Wang X."/>
            <person name="Wei L."/>
            <person name="Li C."/>
            <person name="Ma Q."/>
            <person name="Ju M."/>
            <person name="Zhao R."/>
            <person name="Li G."/>
            <person name="Mu C."/>
            <person name="Tian Q."/>
            <person name="Mei H."/>
            <person name="Zhang T."/>
            <person name="Gao T."/>
            <person name="Zhang H."/>
        </authorList>
    </citation>
    <scope>NUCLEOTIDE SEQUENCE</scope>
    <source>
        <strain evidence="1">G02</strain>
    </source>
</reference>